<dbReference type="SUPFAM" id="SSF56601">
    <property type="entry name" value="beta-lactamase/transpeptidase-like"/>
    <property type="match status" value="1"/>
</dbReference>
<evidence type="ECO:0000259" key="3">
    <source>
        <dbReference type="Pfam" id="PF00144"/>
    </source>
</evidence>
<dbReference type="InterPro" id="IPR050491">
    <property type="entry name" value="AmpC-like"/>
</dbReference>
<reference evidence="4" key="1">
    <citation type="submission" date="2019-12" db="EMBL/GenBank/DDBJ databases">
        <title>Clostridiaceae gen. nov. sp. nov., isolated from sediment in Xinjiang, China.</title>
        <authorList>
            <person name="Zhang R."/>
        </authorList>
    </citation>
    <scope>NUCLEOTIDE SEQUENCE</scope>
    <source>
        <strain evidence="4">D2Q-11</strain>
    </source>
</reference>
<dbReference type="Gene3D" id="3.40.710.10">
    <property type="entry name" value="DD-peptidase/beta-lactamase superfamily"/>
    <property type="match status" value="1"/>
</dbReference>
<proteinExistence type="predicted"/>
<dbReference type="GO" id="GO:0016020">
    <property type="term" value="C:membrane"/>
    <property type="evidence" value="ECO:0007669"/>
    <property type="project" value="UniProtKB-SubCell"/>
</dbReference>
<dbReference type="InterPro" id="IPR012338">
    <property type="entry name" value="Beta-lactam/transpept-like"/>
</dbReference>
<dbReference type="PANTHER" id="PTHR46825:SF11">
    <property type="entry name" value="PENICILLIN-BINDING PROTEIN 4"/>
    <property type="match status" value="1"/>
</dbReference>
<organism evidence="4 5">
    <name type="scientific">Anaeromonas frigoriresistens</name>
    <dbReference type="NCBI Taxonomy" id="2683708"/>
    <lineage>
        <taxon>Bacteria</taxon>
        <taxon>Bacillati</taxon>
        <taxon>Bacillota</taxon>
        <taxon>Tissierellia</taxon>
        <taxon>Tissierellales</taxon>
        <taxon>Thermohalobacteraceae</taxon>
        <taxon>Anaeromonas</taxon>
    </lineage>
</organism>
<dbReference type="GO" id="GO:0016787">
    <property type="term" value="F:hydrolase activity"/>
    <property type="evidence" value="ECO:0007669"/>
    <property type="project" value="UniProtKB-KW"/>
</dbReference>
<keyword evidence="4" id="KW-0378">Hydrolase</keyword>
<name>A0A942UVM2_9FIRM</name>
<feature type="domain" description="Beta-lactamase-related" evidence="3">
    <location>
        <begin position="19"/>
        <end position="332"/>
    </location>
</feature>
<keyword evidence="5" id="KW-1185">Reference proteome</keyword>
<protein>
    <submittedName>
        <fullName evidence="4">Serine hydrolase</fullName>
    </submittedName>
</protein>
<dbReference type="Pfam" id="PF00144">
    <property type="entry name" value="Beta-lactamase"/>
    <property type="match status" value="1"/>
</dbReference>
<evidence type="ECO:0000256" key="1">
    <source>
        <dbReference type="ARBA" id="ARBA00004370"/>
    </source>
</evidence>
<comment type="subcellular location">
    <subcellularLocation>
        <location evidence="1">Membrane</location>
    </subcellularLocation>
</comment>
<dbReference type="Proteomes" id="UP000724672">
    <property type="component" value="Unassembled WGS sequence"/>
</dbReference>
<keyword evidence="2" id="KW-0472">Membrane</keyword>
<dbReference type="PANTHER" id="PTHR46825">
    <property type="entry name" value="D-ALANYL-D-ALANINE-CARBOXYPEPTIDASE/ENDOPEPTIDASE AMPH"/>
    <property type="match status" value="1"/>
</dbReference>
<evidence type="ECO:0000256" key="2">
    <source>
        <dbReference type="ARBA" id="ARBA00023136"/>
    </source>
</evidence>
<dbReference type="InterPro" id="IPR001466">
    <property type="entry name" value="Beta-lactam-related"/>
</dbReference>
<dbReference type="AlphaFoldDB" id="A0A942UVM2"/>
<evidence type="ECO:0000313" key="5">
    <source>
        <dbReference type="Proteomes" id="UP000724672"/>
    </source>
</evidence>
<gene>
    <name evidence="4" type="ORF">GOQ27_02220</name>
</gene>
<evidence type="ECO:0000313" key="4">
    <source>
        <dbReference type="EMBL" id="MBS4537256.1"/>
    </source>
</evidence>
<accession>A0A942UVM2</accession>
<sequence length="350" mass="40231">MNKRRTKGVFILNKEKLKRLVTGYNDFSGVISIKEKENILLHEAFGYADRNHKVSNKLDTKIGIASGCKIFTSIAICQLIEEGKLSFDTKIKDCLDIKFSNFDDDITIEHLLTHSSGIIDYFDEETMEDYSDLWKDRPMYNMRELKDFLSMIQNNGMEFNPGEKFKYNNAGFIVLGLIVENITGIKFKEYIKKYIFSPLKMDDTGYFAFDKLPFNTAYGYMKDSDGKWRSNIYSLPIIGGADGGAYTTAKDLSKFWKGLSRYKLLSKSTTEKMLTPYINVSNNFYYGYGVWIIKENDGILKYYIMGQDPGISMISSVYPQSDIEVTILGNSELGTWDINREINDLIKLKK</sequence>
<comment type="caution">
    <text evidence="4">The sequence shown here is derived from an EMBL/GenBank/DDBJ whole genome shotgun (WGS) entry which is preliminary data.</text>
</comment>
<dbReference type="EMBL" id="WSFT01000014">
    <property type="protein sequence ID" value="MBS4537256.1"/>
    <property type="molecule type" value="Genomic_DNA"/>
</dbReference>